<evidence type="ECO:0000313" key="2">
    <source>
        <dbReference type="EMBL" id="SYX83843.1"/>
    </source>
</evidence>
<evidence type="ECO:0000256" key="1">
    <source>
        <dbReference type="SAM" id="SignalP"/>
    </source>
</evidence>
<dbReference type="AlphaFoldDB" id="A0A383RAN1"/>
<organism evidence="2 3">
    <name type="scientific">Paenibacillus alvei</name>
    <name type="common">Bacillus alvei</name>
    <dbReference type="NCBI Taxonomy" id="44250"/>
    <lineage>
        <taxon>Bacteria</taxon>
        <taxon>Bacillati</taxon>
        <taxon>Bacillota</taxon>
        <taxon>Bacilli</taxon>
        <taxon>Bacillales</taxon>
        <taxon>Paenibacillaceae</taxon>
        <taxon>Paenibacillus</taxon>
    </lineage>
</organism>
<dbReference type="RefSeq" id="WP_232055576.1">
    <property type="nucleotide sequence ID" value="NZ_LS992241.1"/>
</dbReference>
<reference evidence="3" key="1">
    <citation type="submission" date="2018-08" db="EMBL/GenBank/DDBJ databases">
        <authorList>
            <person name="Chevrot R."/>
        </authorList>
    </citation>
    <scope>NUCLEOTIDE SEQUENCE [LARGE SCALE GENOMIC DNA]</scope>
</reference>
<name>A0A383RAN1_PAEAL</name>
<gene>
    <name evidence="2" type="ORF">PBLR_12265</name>
</gene>
<dbReference type="InterPro" id="IPR015943">
    <property type="entry name" value="WD40/YVTN_repeat-like_dom_sf"/>
</dbReference>
<dbReference type="EMBL" id="LS992241">
    <property type="protein sequence ID" value="SYX83843.1"/>
    <property type="molecule type" value="Genomic_DNA"/>
</dbReference>
<proteinExistence type="predicted"/>
<keyword evidence="1" id="KW-0732">Signal</keyword>
<dbReference type="Gene3D" id="2.130.10.10">
    <property type="entry name" value="YVTN repeat-like/Quinoprotein amine dehydrogenase"/>
    <property type="match status" value="1"/>
</dbReference>
<dbReference type="SUPFAM" id="SSF50998">
    <property type="entry name" value="Quinoprotein alcohol dehydrogenase-like"/>
    <property type="match status" value="1"/>
</dbReference>
<protein>
    <submittedName>
        <fullName evidence="2">Uncharacterized protein</fullName>
    </submittedName>
</protein>
<dbReference type="Proteomes" id="UP000304148">
    <property type="component" value="Chromosome"/>
</dbReference>
<feature type="signal peptide" evidence="1">
    <location>
        <begin position="1"/>
        <end position="29"/>
    </location>
</feature>
<accession>A0A383RAN1</accession>
<dbReference type="InterPro" id="IPR011047">
    <property type="entry name" value="Quinoprotein_ADH-like_sf"/>
</dbReference>
<sequence length="390" mass="42854">MLSNKRIKRWSSALLAVVLCLSAVTSVSASSTSKSLPKPSWQKDLAEINQFIEAPYHIPSTKTVYLASNTYIASQTKVWEAGVVTAVDESSGKPKWSFTFYQKGTPYPWNTKIAYSKLGSVYALVKDGQGTKLFSVNASGKSNWTIPVPNAEDVHVMNDGSILLIDPDRKVTPTAKSKPRAYAYSANGKKLAEVALGQIYNVIGGQYVVSQIGEIGSSKLAVYGSKLNKLFIYNLPSGAATYVDEATWVMNNGDILLRMNVPKSGNKLIAMNAKGKTLWGRSIPGNARVQSIGQNYVVYADGVMSLFNAKGLVTKAAVKVDLPIAIIFETPDQQIEVHTENAKKVLNAKTLQTIYEYPNDEDRQKYHYAGNGYLYFINQGHKLAQYKLQK</sequence>
<feature type="chain" id="PRO_5016748130" evidence="1">
    <location>
        <begin position="30"/>
        <end position="390"/>
    </location>
</feature>
<evidence type="ECO:0000313" key="3">
    <source>
        <dbReference type="Proteomes" id="UP000304148"/>
    </source>
</evidence>